<dbReference type="RefSeq" id="XP_005774210.1">
    <property type="nucleotide sequence ID" value="XM_005774153.1"/>
</dbReference>
<evidence type="ECO:0000313" key="3">
    <source>
        <dbReference type="Proteomes" id="UP000013827"/>
    </source>
</evidence>
<dbReference type="PaxDb" id="2903-EOD21781"/>
<dbReference type="SUPFAM" id="SSF54236">
    <property type="entry name" value="Ubiquitin-like"/>
    <property type="match status" value="3"/>
</dbReference>
<dbReference type="AlphaFoldDB" id="A0A0D3JE46"/>
<dbReference type="EnsemblProtists" id="EOD21781">
    <property type="protein sequence ID" value="EOD21781"/>
    <property type="gene ID" value="EMIHUDRAFT_310453"/>
</dbReference>
<dbReference type="InterPro" id="IPR050158">
    <property type="entry name" value="Ubiquitin_ubiquitin-like"/>
</dbReference>
<dbReference type="KEGG" id="ehx:EMIHUDRAFT_310453"/>
<dbReference type="Pfam" id="PF00240">
    <property type="entry name" value="ubiquitin"/>
    <property type="match status" value="3"/>
</dbReference>
<dbReference type="InterPro" id="IPR019956">
    <property type="entry name" value="Ubiquitin_dom"/>
</dbReference>
<dbReference type="InterPro" id="IPR029071">
    <property type="entry name" value="Ubiquitin-like_domsf"/>
</dbReference>
<evidence type="ECO:0000313" key="2">
    <source>
        <dbReference type="EnsemblProtists" id="EOD21781"/>
    </source>
</evidence>
<name>A0A0D3JE46_EMIH1</name>
<protein>
    <recommendedName>
        <fullName evidence="1">Ubiquitin-like domain-containing protein</fullName>
    </recommendedName>
</protein>
<organism evidence="2 3">
    <name type="scientific">Emiliania huxleyi (strain CCMP1516)</name>
    <dbReference type="NCBI Taxonomy" id="280463"/>
    <lineage>
        <taxon>Eukaryota</taxon>
        <taxon>Haptista</taxon>
        <taxon>Haptophyta</taxon>
        <taxon>Prymnesiophyceae</taxon>
        <taxon>Isochrysidales</taxon>
        <taxon>Noelaerhabdaceae</taxon>
        <taxon>Emiliania</taxon>
    </lineage>
</organism>
<dbReference type="STRING" id="2903.R1EFL0"/>
<reference evidence="3" key="1">
    <citation type="journal article" date="2013" name="Nature">
        <title>Pan genome of the phytoplankton Emiliania underpins its global distribution.</title>
        <authorList>
            <person name="Read B.A."/>
            <person name="Kegel J."/>
            <person name="Klute M.J."/>
            <person name="Kuo A."/>
            <person name="Lefebvre S.C."/>
            <person name="Maumus F."/>
            <person name="Mayer C."/>
            <person name="Miller J."/>
            <person name="Monier A."/>
            <person name="Salamov A."/>
            <person name="Young J."/>
            <person name="Aguilar M."/>
            <person name="Claverie J.M."/>
            <person name="Frickenhaus S."/>
            <person name="Gonzalez K."/>
            <person name="Herman E.K."/>
            <person name="Lin Y.C."/>
            <person name="Napier J."/>
            <person name="Ogata H."/>
            <person name="Sarno A.F."/>
            <person name="Shmutz J."/>
            <person name="Schroeder D."/>
            <person name="de Vargas C."/>
            <person name="Verret F."/>
            <person name="von Dassow P."/>
            <person name="Valentin K."/>
            <person name="Van de Peer Y."/>
            <person name="Wheeler G."/>
            <person name="Dacks J.B."/>
            <person name="Delwiche C.F."/>
            <person name="Dyhrman S.T."/>
            <person name="Glockner G."/>
            <person name="John U."/>
            <person name="Richards T."/>
            <person name="Worden A.Z."/>
            <person name="Zhang X."/>
            <person name="Grigoriev I.V."/>
            <person name="Allen A.E."/>
            <person name="Bidle K."/>
            <person name="Borodovsky M."/>
            <person name="Bowler C."/>
            <person name="Brownlee C."/>
            <person name="Cock J.M."/>
            <person name="Elias M."/>
            <person name="Gladyshev V.N."/>
            <person name="Groth M."/>
            <person name="Guda C."/>
            <person name="Hadaegh A."/>
            <person name="Iglesias-Rodriguez M.D."/>
            <person name="Jenkins J."/>
            <person name="Jones B.M."/>
            <person name="Lawson T."/>
            <person name="Leese F."/>
            <person name="Lindquist E."/>
            <person name="Lobanov A."/>
            <person name="Lomsadze A."/>
            <person name="Malik S.B."/>
            <person name="Marsh M.E."/>
            <person name="Mackinder L."/>
            <person name="Mock T."/>
            <person name="Mueller-Roeber B."/>
            <person name="Pagarete A."/>
            <person name="Parker M."/>
            <person name="Probert I."/>
            <person name="Quesneville H."/>
            <person name="Raines C."/>
            <person name="Rensing S.A."/>
            <person name="Riano-Pachon D.M."/>
            <person name="Richier S."/>
            <person name="Rokitta S."/>
            <person name="Shiraiwa Y."/>
            <person name="Soanes D.M."/>
            <person name="van der Giezen M."/>
            <person name="Wahlund T.M."/>
            <person name="Williams B."/>
            <person name="Wilson W."/>
            <person name="Wolfe G."/>
            <person name="Wurch L.L."/>
        </authorList>
    </citation>
    <scope>NUCLEOTIDE SEQUENCE</scope>
</reference>
<dbReference type="Gene3D" id="3.10.20.90">
    <property type="entry name" value="Phosphatidylinositol 3-kinase Catalytic Subunit, Chain A, domain 1"/>
    <property type="match status" value="3"/>
</dbReference>
<dbReference type="Proteomes" id="UP000013827">
    <property type="component" value="Unassembled WGS sequence"/>
</dbReference>
<feature type="domain" description="Ubiquitin-like" evidence="1">
    <location>
        <begin position="1"/>
        <end position="64"/>
    </location>
</feature>
<dbReference type="InterPro" id="IPR000626">
    <property type="entry name" value="Ubiquitin-like_dom"/>
</dbReference>
<dbReference type="eggNOG" id="KOG0001">
    <property type="taxonomic scope" value="Eukaryota"/>
</dbReference>
<proteinExistence type="predicted"/>
<keyword evidence="3" id="KW-1185">Reference proteome</keyword>
<sequence length="259" mass="28564">MTLDVEMSDSVAAVKHKVRDKEGTPPEQQRLIFAGKQLDDDRTVADCGIQKEDTLNLVVKQRESVNIGVERTYAGHRGGSMQIFVRTLTGGTNMTLDVEMSDSVAAVKHKVRDKEGTPPEQQRLIFAGKQLEDDRTVADCGIQKEDTLNLVVKQRESVNIGVERTYAGHRGGSMQIFVRTLTGGTNMTLDVEMSDSVAAVKHKVRDKEGTPPEQQRLIFAGKQLDDDRTVADCGIQKEDTLNLVVKQRESVNIDVSASV</sequence>
<dbReference type="HOGENOM" id="CLU_010412_0_0_1"/>
<feature type="domain" description="Ubiquitin-like" evidence="1">
    <location>
        <begin position="174"/>
        <end position="250"/>
    </location>
</feature>
<dbReference type="PANTHER" id="PTHR10666">
    <property type="entry name" value="UBIQUITIN"/>
    <property type="match status" value="1"/>
</dbReference>
<feature type="domain" description="Ubiquitin-like" evidence="1">
    <location>
        <begin position="81"/>
        <end position="157"/>
    </location>
</feature>
<reference evidence="2" key="2">
    <citation type="submission" date="2024-10" db="UniProtKB">
        <authorList>
            <consortium name="EnsemblProtists"/>
        </authorList>
    </citation>
    <scope>IDENTIFICATION</scope>
</reference>
<evidence type="ECO:0000259" key="1">
    <source>
        <dbReference type="PROSITE" id="PS50053"/>
    </source>
</evidence>
<dbReference type="FunFam" id="3.10.20.90:FF:000160">
    <property type="entry name" value="Polyubiquitin-C"/>
    <property type="match status" value="2"/>
</dbReference>
<dbReference type="PROSITE" id="PS50053">
    <property type="entry name" value="UBIQUITIN_2"/>
    <property type="match status" value="3"/>
</dbReference>
<dbReference type="SMART" id="SM00213">
    <property type="entry name" value="UBQ"/>
    <property type="match status" value="3"/>
</dbReference>
<dbReference type="PRINTS" id="PR00348">
    <property type="entry name" value="UBIQUITIN"/>
</dbReference>
<dbReference type="GeneID" id="17267288"/>
<accession>A0A0D3JE46</accession>